<dbReference type="HOGENOM" id="CLU_2366595_0_0_4"/>
<gene>
    <name evidence="1" type="ordered locus">TKWG_13170</name>
</gene>
<evidence type="ECO:0000313" key="2">
    <source>
        <dbReference type="Proteomes" id="UP000005267"/>
    </source>
</evidence>
<keyword evidence="2" id="KW-1185">Reference proteome</keyword>
<protein>
    <submittedName>
        <fullName evidence="1">Peptidase U35 phage prohead HK97</fullName>
    </submittedName>
</protein>
<reference evidence="2" key="2">
    <citation type="journal article" date="2013" name="PLoS ONE">
        <title>Genome implosion elicits host-confinement in Alcaligenaceae: evidence from the comparative genomics of Tetrathiobacter kashmirensis, a pathogen in the making.</title>
        <authorList>
            <person name="Ghosh W."/>
            <person name="Alam M."/>
            <person name="Roy C."/>
            <person name="Pyne P."/>
            <person name="George A."/>
            <person name="Chakraborty R."/>
            <person name="Majumder S."/>
            <person name="Agarwal A."/>
            <person name="Chakraborty S."/>
            <person name="Majumdar S."/>
            <person name="Gupta S.K."/>
        </authorList>
    </citation>
    <scope>NUCLEOTIDE SEQUENCE [LARGE SCALE GENOMIC DNA]</scope>
    <source>
        <strain evidence="2">WT001</strain>
    </source>
</reference>
<name>I3UCM2_ADVKW</name>
<sequence>MTDYRLSPSLDSGAVPDNRVILLDPSGIAISDDGVILDSSDQTTLELFDSNGDPSGDYLSLWQNNLAAIKVVHYLNWLDLRGTSVSFTDSAQWVA</sequence>
<dbReference type="AlphaFoldDB" id="I3UCM2"/>
<reference evidence="1 2" key="1">
    <citation type="journal article" date="2011" name="J. Bacteriol.">
        <title>Whole-genome shotgun sequencing of the sulfur-oxidizing chemoautotroph Tetrathiobacter kashmirensis.</title>
        <authorList>
            <person name="Ghosh W."/>
            <person name="George A."/>
            <person name="Agarwal A."/>
            <person name="Raj P."/>
            <person name="Alam M."/>
            <person name="Pyne P."/>
            <person name="Das Gupta S.K."/>
        </authorList>
    </citation>
    <scope>NUCLEOTIDE SEQUENCE [LARGE SCALE GENOMIC DNA]</scope>
    <source>
        <strain evidence="1 2">WT001</strain>
    </source>
</reference>
<dbReference type="EMBL" id="CP003555">
    <property type="protein sequence ID" value="AFK62760.1"/>
    <property type="molecule type" value="Genomic_DNA"/>
</dbReference>
<dbReference type="STRING" id="1036672.TKWG_13170"/>
<evidence type="ECO:0000313" key="1">
    <source>
        <dbReference type="EMBL" id="AFK62760.1"/>
    </source>
</evidence>
<accession>I3UCM2</accession>
<dbReference type="Proteomes" id="UP000005267">
    <property type="component" value="Chromosome"/>
</dbReference>
<proteinExistence type="predicted"/>
<dbReference type="KEGG" id="aka:TKWG_13170"/>
<organism evidence="1 2">
    <name type="scientific">Advenella kashmirensis (strain DSM 17095 / LMG 22695 / WT001)</name>
    <name type="common">Tetrathiobacter kashmirensis</name>
    <dbReference type="NCBI Taxonomy" id="1036672"/>
    <lineage>
        <taxon>Bacteria</taxon>
        <taxon>Pseudomonadati</taxon>
        <taxon>Pseudomonadota</taxon>
        <taxon>Betaproteobacteria</taxon>
        <taxon>Burkholderiales</taxon>
        <taxon>Alcaligenaceae</taxon>
    </lineage>
</organism>